<feature type="signal peptide" evidence="1">
    <location>
        <begin position="1"/>
        <end position="17"/>
    </location>
</feature>
<protein>
    <recommendedName>
        <fullName evidence="2">ThuA-like domain-containing protein</fullName>
    </recommendedName>
</protein>
<dbReference type="InterPro" id="IPR029062">
    <property type="entry name" value="Class_I_gatase-like"/>
</dbReference>
<dbReference type="SUPFAM" id="SSF52317">
    <property type="entry name" value="Class I glutamine amidotransferase-like"/>
    <property type="match status" value="1"/>
</dbReference>
<feature type="domain" description="ThuA-like" evidence="2">
    <location>
        <begin position="84"/>
        <end position="266"/>
    </location>
</feature>
<name>A0A7W8DR98_9BACT</name>
<comment type="caution">
    <text evidence="3">The sequence shown here is derived from an EMBL/GenBank/DDBJ whole genome shotgun (WGS) entry which is preliminary data.</text>
</comment>
<evidence type="ECO:0000259" key="2">
    <source>
        <dbReference type="Pfam" id="PF06283"/>
    </source>
</evidence>
<dbReference type="AlphaFoldDB" id="A0A7W8DR98"/>
<proteinExistence type="predicted"/>
<gene>
    <name evidence="3" type="ORF">HNQ64_002939</name>
</gene>
<keyword evidence="1" id="KW-0732">Signal</keyword>
<dbReference type="Gene3D" id="3.40.50.880">
    <property type="match status" value="1"/>
</dbReference>
<evidence type="ECO:0000313" key="4">
    <source>
        <dbReference type="Proteomes" id="UP000534294"/>
    </source>
</evidence>
<organism evidence="3 4">
    <name type="scientific">Prosthecobacter dejongeii</name>
    <dbReference type="NCBI Taxonomy" id="48465"/>
    <lineage>
        <taxon>Bacteria</taxon>
        <taxon>Pseudomonadati</taxon>
        <taxon>Verrucomicrobiota</taxon>
        <taxon>Verrucomicrobiia</taxon>
        <taxon>Verrucomicrobiales</taxon>
        <taxon>Verrucomicrobiaceae</taxon>
        <taxon>Prosthecobacter</taxon>
    </lineage>
</organism>
<dbReference type="RefSeq" id="WP_184209691.1">
    <property type="nucleotide sequence ID" value="NZ_JACHIF010000005.1"/>
</dbReference>
<dbReference type="InterPro" id="IPR029010">
    <property type="entry name" value="ThuA-like"/>
</dbReference>
<evidence type="ECO:0000313" key="3">
    <source>
        <dbReference type="EMBL" id="MBB5038676.1"/>
    </source>
</evidence>
<accession>A0A7W8DR98</accession>
<dbReference type="Pfam" id="PF06283">
    <property type="entry name" value="ThuA"/>
    <property type="match status" value="1"/>
</dbReference>
<sequence length="303" mass="32997">MRSLLLLFVFLAAVAQAEFTLEQQQVPLEVLPKDPALAKVVLLAGAPSNKPGQHEYFAGCALLMDWLRQAPGVAPVMVAEGWPKNEAVLEGARCVVIYMDGGDKLSFLTPDRWARMQALAAAGTGLVILHQAIDCPADRAADFKAWFGAVFQSDIGCRGHWDVQFDSVPAHPINQGLTTFALPKDGWLYNLHFAEKGVTPLLACPMPDSSRKNEAAKAHAGRAETVAWAYERPAGGRSFGFTGCDLHANWANENQRKLLLNGILWTSKLEVPAQGLASTTTPEALAKNWDRKVFLKKPVKATK</sequence>
<feature type="chain" id="PRO_5031517653" description="ThuA-like domain-containing protein" evidence="1">
    <location>
        <begin position="18"/>
        <end position="303"/>
    </location>
</feature>
<dbReference type="Proteomes" id="UP000534294">
    <property type="component" value="Unassembled WGS sequence"/>
</dbReference>
<reference evidence="3 4" key="1">
    <citation type="submission" date="2020-08" db="EMBL/GenBank/DDBJ databases">
        <title>Genomic Encyclopedia of Type Strains, Phase IV (KMG-IV): sequencing the most valuable type-strain genomes for metagenomic binning, comparative biology and taxonomic classification.</title>
        <authorList>
            <person name="Goeker M."/>
        </authorList>
    </citation>
    <scope>NUCLEOTIDE SEQUENCE [LARGE SCALE GENOMIC DNA]</scope>
    <source>
        <strain evidence="3 4">DSM 12251</strain>
    </source>
</reference>
<evidence type="ECO:0000256" key="1">
    <source>
        <dbReference type="SAM" id="SignalP"/>
    </source>
</evidence>
<keyword evidence="4" id="KW-1185">Reference proteome</keyword>
<dbReference type="EMBL" id="JACHIF010000005">
    <property type="protein sequence ID" value="MBB5038676.1"/>
    <property type="molecule type" value="Genomic_DNA"/>
</dbReference>